<feature type="region of interest" description="Disordered" evidence="1">
    <location>
        <begin position="27"/>
        <end position="47"/>
    </location>
</feature>
<evidence type="ECO:0000313" key="3">
    <source>
        <dbReference type="EMBL" id="QDU57705.1"/>
    </source>
</evidence>
<dbReference type="Pfam" id="PF14237">
    <property type="entry name" value="GYF_2"/>
    <property type="match status" value="1"/>
</dbReference>
<protein>
    <recommendedName>
        <fullName evidence="2">GYF domain-containing protein</fullName>
    </recommendedName>
</protein>
<dbReference type="EMBL" id="CP036278">
    <property type="protein sequence ID" value="QDU57705.1"/>
    <property type="molecule type" value="Genomic_DNA"/>
</dbReference>
<gene>
    <name evidence="3" type="ORF">Pan181_39270</name>
</gene>
<reference evidence="3 4" key="1">
    <citation type="submission" date="2019-02" db="EMBL/GenBank/DDBJ databases">
        <title>Deep-cultivation of Planctomycetes and their phenomic and genomic characterization uncovers novel biology.</title>
        <authorList>
            <person name="Wiegand S."/>
            <person name="Jogler M."/>
            <person name="Boedeker C."/>
            <person name="Pinto D."/>
            <person name="Vollmers J."/>
            <person name="Rivas-Marin E."/>
            <person name="Kohn T."/>
            <person name="Peeters S.H."/>
            <person name="Heuer A."/>
            <person name="Rast P."/>
            <person name="Oberbeckmann S."/>
            <person name="Bunk B."/>
            <person name="Jeske O."/>
            <person name="Meyerdierks A."/>
            <person name="Storesund J.E."/>
            <person name="Kallscheuer N."/>
            <person name="Luecker S."/>
            <person name="Lage O.M."/>
            <person name="Pohl T."/>
            <person name="Merkel B.J."/>
            <person name="Hornburger P."/>
            <person name="Mueller R.-W."/>
            <person name="Bruemmer F."/>
            <person name="Labrenz M."/>
            <person name="Spormann A.M."/>
            <person name="Op den Camp H."/>
            <person name="Overmann J."/>
            <person name="Amann R."/>
            <person name="Jetten M.S.M."/>
            <person name="Mascher T."/>
            <person name="Medema M.H."/>
            <person name="Devos D.P."/>
            <person name="Kaster A.-K."/>
            <person name="Ovreas L."/>
            <person name="Rohde M."/>
            <person name="Galperin M.Y."/>
            <person name="Jogler C."/>
        </authorList>
    </citation>
    <scope>NUCLEOTIDE SEQUENCE [LARGE SCALE GENOMIC DNA]</scope>
    <source>
        <strain evidence="3 4">Pan181</strain>
    </source>
</reference>
<accession>A0A518ASK0</accession>
<keyword evidence="4" id="KW-1185">Reference proteome</keyword>
<evidence type="ECO:0000313" key="4">
    <source>
        <dbReference type="Proteomes" id="UP000315750"/>
    </source>
</evidence>
<dbReference type="OrthoDB" id="292841at2"/>
<evidence type="ECO:0000256" key="1">
    <source>
        <dbReference type="SAM" id="MobiDB-lite"/>
    </source>
</evidence>
<dbReference type="RefSeq" id="WP_145249015.1">
    <property type="nucleotide sequence ID" value="NZ_CP036278.1"/>
</dbReference>
<name>A0A518ASK0_9BACT</name>
<sequence length="47" mass="5527">MSNKWYVSRPGDSKRFGPYDDEKLKQLAHEGRLQPNDLVRRPGSHFL</sequence>
<evidence type="ECO:0000259" key="2">
    <source>
        <dbReference type="Pfam" id="PF14237"/>
    </source>
</evidence>
<dbReference type="Proteomes" id="UP000315750">
    <property type="component" value="Chromosome"/>
</dbReference>
<dbReference type="AlphaFoldDB" id="A0A518ASK0"/>
<organism evidence="3 4">
    <name type="scientific">Aeoliella mucimassa</name>
    <dbReference type="NCBI Taxonomy" id="2527972"/>
    <lineage>
        <taxon>Bacteria</taxon>
        <taxon>Pseudomonadati</taxon>
        <taxon>Planctomycetota</taxon>
        <taxon>Planctomycetia</taxon>
        <taxon>Pirellulales</taxon>
        <taxon>Lacipirellulaceae</taxon>
        <taxon>Aeoliella</taxon>
    </lineage>
</organism>
<dbReference type="KEGG" id="amuc:Pan181_39270"/>
<proteinExistence type="predicted"/>
<feature type="domain" description="GYF" evidence="2">
    <location>
        <begin position="5"/>
        <end position="43"/>
    </location>
</feature>
<dbReference type="InterPro" id="IPR025640">
    <property type="entry name" value="GYF_2"/>
</dbReference>